<feature type="repeat" description="TPR" evidence="3">
    <location>
        <begin position="130"/>
        <end position="163"/>
    </location>
</feature>
<dbReference type="AlphaFoldDB" id="A0AAW1PQE6"/>
<dbReference type="SMART" id="SM00028">
    <property type="entry name" value="TPR"/>
    <property type="match status" value="5"/>
</dbReference>
<dbReference type="InterPro" id="IPR019734">
    <property type="entry name" value="TPR_rpt"/>
</dbReference>
<feature type="region of interest" description="Disordered" evidence="4">
    <location>
        <begin position="1"/>
        <end position="25"/>
    </location>
</feature>
<evidence type="ECO:0000313" key="5">
    <source>
        <dbReference type="EMBL" id="KAK9811641.1"/>
    </source>
</evidence>
<dbReference type="PROSITE" id="PS50005">
    <property type="entry name" value="TPR"/>
    <property type="match status" value="2"/>
</dbReference>
<dbReference type="Pfam" id="PF13432">
    <property type="entry name" value="TPR_16"/>
    <property type="match status" value="3"/>
</dbReference>
<keyword evidence="2 3" id="KW-0802">TPR repeat</keyword>
<keyword evidence="1" id="KW-0677">Repeat</keyword>
<feature type="compositionally biased region" description="Polar residues" evidence="4">
    <location>
        <begin position="1"/>
        <end position="10"/>
    </location>
</feature>
<evidence type="ECO:0000256" key="1">
    <source>
        <dbReference type="ARBA" id="ARBA00022737"/>
    </source>
</evidence>
<dbReference type="EMBL" id="JALJOR010000009">
    <property type="protein sequence ID" value="KAK9811641.1"/>
    <property type="molecule type" value="Genomic_DNA"/>
</dbReference>
<evidence type="ECO:0000256" key="2">
    <source>
        <dbReference type="ARBA" id="ARBA00022803"/>
    </source>
</evidence>
<reference evidence="5 6" key="1">
    <citation type="journal article" date="2024" name="Nat. Commun.">
        <title>Phylogenomics reveals the evolutionary origins of lichenization in chlorophyte algae.</title>
        <authorList>
            <person name="Puginier C."/>
            <person name="Libourel C."/>
            <person name="Otte J."/>
            <person name="Skaloud P."/>
            <person name="Haon M."/>
            <person name="Grisel S."/>
            <person name="Petersen M."/>
            <person name="Berrin J.G."/>
            <person name="Delaux P.M."/>
            <person name="Dal Grande F."/>
            <person name="Keller J."/>
        </authorList>
    </citation>
    <scope>NUCLEOTIDE SEQUENCE [LARGE SCALE GENOMIC DNA]</scope>
    <source>
        <strain evidence="5 6">SAG 2043</strain>
    </source>
</reference>
<gene>
    <name evidence="5" type="ORF">WJX72_007483</name>
</gene>
<evidence type="ECO:0000256" key="4">
    <source>
        <dbReference type="SAM" id="MobiDB-lite"/>
    </source>
</evidence>
<sequence>MLCLSTTSTGPLPKNPDMQAGVRSATQGNFADAEKYFETVLKSDSQSASAWSNIANVHLSTGRAELALEEFTRAVELAPQAPVPLLNRALAEEQLGANAAELGQSADALQHYRQAIQDCQAAIQRDPKEFAAWFNKGNVEMRLEDFDAAMKSYHQAAELAPGIAGYRLREAELLFQQNETAKAETLMRTVVRKYPYYAEAHAALAAVEWSGGDLAKAEGQFNTATASESRFRDMDFVRRSTRWPPKLYEAMQRFLSIT</sequence>
<feature type="repeat" description="TPR" evidence="3">
    <location>
        <begin position="48"/>
        <end position="81"/>
    </location>
</feature>
<organism evidence="5 6">
    <name type="scientific">[Myrmecia] bisecta</name>
    <dbReference type="NCBI Taxonomy" id="41462"/>
    <lineage>
        <taxon>Eukaryota</taxon>
        <taxon>Viridiplantae</taxon>
        <taxon>Chlorophyta</taxon>
        <taxon>core chlorophytes</taxon>
        <taxon>Trebouxiophyceae</taxon>
        <taxon>Trebouxiales</taxon>
        <taxon>Trebouxiaceae</taxon>
        <taxon>Myrmecia</taxon>
    </lineage>
</organism>
<evidence type="ECO:0000313" key="6">
    <source>
        <dbReference type="Proteomes" id="UP001489004"/>
    </source>
</evidence>
<comment type="caution">
    <text evidence="5">The sequence shown here is derived from an EMBL/GenBank/DDBJ whole genome shotgun (WGS) entry which is preliminary data.</text>
</comment>
<dbReference type="PANTHER" id="PTHR44858:SF19">
    <property type="match status" value="1"/>
</dbReference>
<dbReference type="PROSITE" id="PS50293">
    <property type="entry name" value="TPR_REGION"/>
    <property type="match status" value="1"/>
</dbReference>
<evidence type="ECO:0008006" key="7">
    <source>
        <dbReference type="Google" id="ProtNLM"/>
    </source>
</evidence>
<dbReference type="InterPro" id="IPR011990">
    <property type="entry name" value="TPR-like_helical_dom_sf"/>
</dbReference>
<dbReference type="Proteomes" id="UP001489004">
    <property type="component" value="Unassembled WGS sequence"/>
</dbReference>
<evidence type="ECO:0000256" key="3">
    <source>
        <dbReference type="PROSITE-ProRule" id="PRU00339"/>
    </source>
</evidence>
<dbReference type="Gene3D" id="1.25.40.10">
    <property type="entry name" value="Tetratricopeptide repeat domain"/>
    <property type="match status" value="2"/>
</dbReference>
<dbReference type="PANTHER" id="PTHR44858">
    <property type="entry name" value="TETRATRICOPEPTIDE REPEAT PROTEIN 6"/>
    <property type="match status" value="1"/>
</dbReference>
<proteinExistence type="predicted"/>
<protein>
    <recommendedName>
        <fullName evidence="7">Tetratricopeptide repeat protein</fullName>
    </recommendedName>
</protein>
<name>A0AAW1PQE6_9CHLO</name>
<dbReference type="SUPFAM" id="SSF48452">
    <property type="entry name" value="TPR-like"/>
    <property type="match status" value="1"/>
</dbReference>
<keyword evidence="6" id="KW-1185">Reference proteome</keyword>
<accession>A0AAW1PQE6</accession>
<dbReference type="InterPro" id="IPR050498">
    <property type="entry name" value="Ycf3"/>
</dbReference>